<comment type="caution">
    <text evidence="2">The sequence shown here is derived from an EMBL/GenBank/DDBJ whole genome shotgun (WGS) entry which is preliminary data.</text>
</comment>
<sequence length="105" mass="11503">MKLSPPTGAAVATVTYKPSPGESREVTLEWSPLWSTRFSRCVYFDPENPGNVMPCALGHDGTAVSPRRRHTYWTLGGACTAVALASFLHLRRRRPTIRSGSRASS</sequence>
<dbReference type="RefSeq" id="WP_344829156.1">
    <property type="nucleotide sequence ID" value="NZ_BAAAUV010000007.1"/>
</dbReference>
<keyword evidence="1" id="KW-0812">Transmembrane</keyword>
<keyword evidence="3" id="KW-1185">Reference proteome</keyword>
<protein>
    <submittedName>
        <fullName evidence="2">Uncharacterized protein</fullName>
    </submittedName>
</protein>
<reference evidence="3" key="1">
    <citation type="journal article" date="2019" name="Int. J. Syst. Evol. Microbiol.">
        <title>The Global Catalogue of Microorganisms (GCM) 10K type strain sequencing project: providing services to taxonomists for standard genome sequencing and annotation.</title>
        <authorList>
            <consortium name="The Broad Institute Genomics Platform"/>
            <consortium name="The Broad Institute Genome Sequencing Center for Infectious Disease"/>
            <person name="Wu L."/>
            <person name="Ma J."/>
        </authorList>
    </citation>
    <scope>NUCLEOTIDE SEQUENCE [LARGE SCALE GENOMIC DNA]</scope>
    <source>
        <strain evidence="3">JCM 9377</strain>
    </source>
</reference>
<dbReference type="Proteomes" id="UP001501237">
    <property type="component" value="Unassembled WGS sequence"/>
</dbReference>
<gene>
    <name evidence="2" type="ORF">GCM10010468_34250</name>
</gene>
<accession>A0ABP6QCF3</accession>
<evidence type="ECO:0000313" key="2">
    <source>
        <dbReference type="EMBL" id="GAA3213854.1"/>
    </source>
</evidence>
<proteinExistence type="predicted"/>
<organism evidence="2 3">
    <name type="scientific">Actinocorallia longicatena</name>
    <dbReference type="NCBI Taxonomy" id="111803"/>
    <lineage>
        <taxon>Bacteria</taxon>
        <taxon>Bacillati</taxon>
        <taxon>Actinomycetota</taxon>
        <taxon>Actinomycetes</taxon>
        <taxon>Streptosporangiales</taxon>
        <taxon>Thermomonosporaceae</taxon>
        <taxon>Actinocorallia</taxon>
    </lineage>
</organism>
<dbReference type="EMBL" id="BAAAUV010000007">
    <property type="protein sequence ID" value="GAA3213854.1"/>
    <property type="molecule type" value="Genomic_DNA"/>
</dbReference>
<feature type="transmembrane region" description="Helical" evidence="1">
    <location>
        <begin position="72"/>
        <end position="90"/>
    </location>
</feature>
<keyword evidence="1" id="KW-1133">Transmembrane helix</keyword>
<evidence type="ECO:0000313" key="3">
    <source>
        <dbReference type="Proteomes" id="UP001501237"/>
    </source>
</evidence>
<evidence type="ECO:0000256" key="1">
    <source>
        <dbReference type="SAM" id="Phobius"/>
    </source>
</evidence>
<keyword evidence="1" id="KW-0472">Membrane</keyword>
<name>A0ABP6QCF3_9ACTN</name>